<organism evidence="2">
    <name type="scientific">Oryza meridionalis</name>
    <dbReference type="NCBI Taxonomy" id="40149"/>
    <lineage>
        <taxon>Eukaryota</taxon>
        <taxon>Viridiplantae</taxon>
        <taxon>Streptophyta</taxon>
        <taxon>Embryophyta</taxon>
        <taxon>Tracheophyta</taxon>
        <taxon>Spermatophyta</taxon>
        <taxon>Magnoliopsida</taxon>
        <taxon>Liliopsida</taxon>
        <taxon>Poales</taxon>
        <taxon>Poaceae</taxon>
        <taxon>BOP clade</taxon>
        <taxon>Oryzoideae</taxon>
        <taxon>Oryzeae</taxon>
        <taxon>Oryzinae</taxon>
        <taxon>Oryza</taxon>
    </lineage>
</organism>
<dbReference type="AlphaFoldDB" id="A0A0E0FDH3"/>
<evidence type="ECO:0000313" key="2">
    <source>
        <dbReference type="EnsemblPlants" id="OMERI12G11790.2"/>
    </source>
</evidence>
<feature type="compositionally biased region" description="Basic and acidic residues" evidence="1">
    <location>
        <begin position="60"/>
        <end position="78"/>
    </location>
</feature>
<feature type="region of interest" description="Disordered" evidence="1">
    <location>
        <begin position="1"/>
        <end position="95"/>
    </location>
</feature>
<evidence type="ECO:0000313" key="3">
    <source>
        <dbReference type="Proteomes" id="UP000008021"/>
    </source>
</evidence>
<reference evidence="2" key="1">
    <citation type="submission" date="2015-04" db="UniProtKB">
        <authorList>
            <consortium name="EnsemblPlants"/>
        </authorList>
    </citation>
    <scope>IDENTIFICATION</scope>
</reference>
<sequence length="140" mass="15529">MVHRGGRSTTVLSDSDLAPPSSIPVQPIQPLLCHRRRRSTPPPPALPDLTGARPPLADLLLEHEDAIAEEDRGGKQLDEEQEEGGVPKNVFARERRTRKANPKYLGSEWANHWLRIGFRPRVETAKRQLASTGLAEFGAD</sequence>
<accession>A0A0E0FDH3</accession>
<dbReference type="Gramene" id="OMERI12G11790.2">
    <property type="protein sequence ID" value="OMERI12G11790.2"/>
    <property type="gene ID" value="OMERI12G11790"/>
</dbReference>
<keyword evidence="3" id="KW-1185">Reference proteome</keyword>
<dbReference type="EnsemblPlants" id="OMERI12G11790.2">
    <property type="protein sequence ID" value="OMERI12G11790.2"/>
    <property type="gene ID" value="OMERI12G11790"/>
</dbReference>
<dbReference type="HOGENOM" id="CLU_152834_0_0_1"/>
<evidence type="ECO:0000256" key="1">
    <source>
        <dbReference type="SAM" id="MobiDB-lite"/>
    </source>
</evidence>
<dbReference type="Proteomes" id="UP000008021">
    <property type="component" value="Chromosome 12"/>
</dbReference>
<feature type="compositionally biased region" description="Low complexity" evidence="1">
    <location>
        <begin position="19"/>
        <end position="30"/>
    </location>
</feature>
<protein>
    <submittedName>
        <fullName evidence="2">Uncharacterized protein</fullName>
    </submittedName>
</protein>
<name>A0A0E0FDH3_9ORYZ</name>
<proteinExistence type="predicted"/>
<reference evidence="2" key="2">
    <citation type="submission" date="2018-05" db="EMBL/GenBank/DDBJ databases">
        <title>OmerRS3 (Oryza meridionalis Reference Sequence Version 3).</title>
        <authorList>
            <person name="Zhang J."/>
            <person name="Kudrna D."/>
            <person name="Lee S."/>
            <person name="Talag J."/>
            <person name="Welchert J."/>
            <person name="Wing R.A."/>
        </authorList>
    </citation>
    <scope>NUCLEOTIDE SEQUENCE [LARGE SCALE GENOMIC DNA]</scope>
    <source>
        <strain evidence="2">cv. OR44</strain>
    </source>
</reference>